<name>A0A9J5XBH0_SOLCO</name>
<gene>
    <name evidence="1" type="ORF">H5410_046157</name>
</gene>
<comment type="caution">
    <text evidence="1">The sequence shown here is derived from an EMBL/GenBank/DDBJ whole genome shotgun (WGS) entry which is preliminary data.</text>
</comment>
<proteinExistence type="predicted"/>
<keyword evidence="2" id="KW-1185">Reference proteome</keyword>
<organism evidence="1 2">
    <name type="scientific">Solanum commersonii</name>
    <name type="common">Commerson's wild potato</name>
    <name type="synonym">Commerson's nightshade</name>
    <dbReference type="NCBI Taxonomy" id="4109"/>
    <lineage>
        <taxon>Eukaryota</taxon>
        <taxon>Viridiplantae</taxon>
        <taxon>Streptophyta</taxon>
        <taxon>Embryophyta</taxon>
        <taxon>Tracheophyta</taxon>
        <taxon>Spermatophyta</taxon>
        <taxon>Magnoliopsida</taxon>
        <taxon>eudicotyledons</taxon>
        <taxon>Gunneridae</taxon>
        <taxon>Pentapetalae</taxon>
        <taxon>asterids</taxon>
        <taxon>lamiids</taxon>
        <taxon>Solanales</taxon>
        <taxon>Solanaceae</taxon>
        <taxon>Solanoideae</taxon>
        <taxon>Solaneae</taxon>
        <taxon>Solanum</taxon>
    </lineage>
</organism>
<dbReference type="Proteomes" id="UP000824120">
    <property type="component" value="Chromosome 9"/>
</dbReference>
<dbReference type="AlphaFoldDB" id="A0A9J5XBH0"/>
<accession>A0A9J5XBH0</accession>
<sequence length="110" mass="12354">MILWVIPFLRAKVMKWPNLVKSRKIEISQGNGCYQFALNWSSSCLGTLDSLASWVELAEPLNSSPNDPISLLISYYMCCWFLQLSARSPSSPKALDNSPKAFLFGLCLHP</sequence>
<reference evidence="1 2" key="1">
    <citation type="submission" date="2020-09" db="EMBL/GenBank/DDBJ databases">
        <title>De no assembly of potato wild relative species, Solanum commersonii.</title>
        <authorList>
            <person name="Cho K."/>
        </authorList>
    </citation>
    <scope>NUCLEOTIDE SEQUENCE [LARGE SCALE GENOMIC DNA]</scope>
    <source>
        <strain evidence="1">LZ3.2</strain>
        <tissue evidence="1">Leaf</tissue>
    </source>
</reference>
<protein>
    <submittedName>
        <fullName evidence="1">Uncharacterized protein</fullName>
    </submittedName>
</protein>
<evidence type="ECO:0000313" key="2">
    <source>
        <dbReference type="Proteomes" id="UP000824120"/>
    </source>
</evidence>
<dbReference type="EMBL" id="JACXVP010000009">
    <property type="protein sequence ID" value="KAG5585723.1"/>
    <property type="molecule type" value="Genomic_DNA"/>
</dbReference>
<evidence type="ECO:0000313" key="1">
    <source>
        <dbReference type="EMBL" id="KAG5585723.1"/>
    </source>
</evidence>